<dbReference type="EMBL" id="JAOPJF010000015">
    <property type="protein sequence ID" value="KAK1146755.1"/>
    <property type="molecule type" value="Genomic_DNA"/>
</dbReference>
<keyword evidence="2" id="KW-1185">Reference proteome</keyword>
<name>A0ACC3B8H6_9EURO</name>
<protein>
    <submittedName>
        <fullName evidence="1">Uncharacterized protein</fullName>
    </submittedName>
</protein>
<reference evidence="1 2" key="1">
    <citation type="journal article" date="2023" name="ACS Omega">
        <title>Identification of the Neoaspergillic Acid Biosynthesis Gene Cluster by Establishing an In Vitro CRISPR-Ribonucleoprotein Genetic System in Aspergillus melleus.</title>
        <authorList>
            <person name="Yuan B."/>
            <person name="Grau M.F."/>
            <person name="Murata R.M."/>
            <person name="Torok T."/>
            <person name="Venkateswaran K."/>
            <person name="Stajich J.E."/>
            <person name="Wang C.C.C."/>
        </authorList>
    </citation>
    <scope>NUCLEOTIDE SEQUENCE [LARGE SCALE GENOMIC DNA]</scope>
    <source>
        <strain evidence="1 2">IMV 1140</strain>
    </source>
</reference>
<gene>
    <name evidence="1" type="ORF">N8T08_002516</name>
</gene>
<evidence type="ECO:0000313" key="1">
    <source>
        <dbReference type="EMBL" id="KAK1146755.1"/>
    </source>
</evidence>
<dbReference type="Proteomes" id="UP001177260">
    <property type="component" value="Unassembled WGS sequence"/>
</dbReference>
<accession>A0ACC3B8H6</accession>
<sequence length="116" mass="13335">MHCSPSIQWVSVHVGPGPFESGYKRYEAAYNNRSSIQLEDKDHSASKRERLFFWLDFRNQPMLKIEACSIYMEMILKMILNPSERLGPLAFINGHPTFNDDGTRTATGDTLNFSFD</sequence>
<proteinExistence type="predicted"/>
<organism evidence="1 2">
    <name type="scientific">Aspergillus melleus</name>
    <dbReference type="NCBI Taxonomy" id="138277"/>
    <lineage>
        <taxon>Eukaryota</taxon>
        <taxon>Fungi</taxon>
        <taxon>Dikarya</taxon>
        <taxon>Ascomycota</taxon>
        <taxon>Pezizomycotina</taxon>
        <taxon>Eurotiomycetes</taxon>
        <taxon>Eurotiomycetidae</taxon>
        <taxon>Eurotiales</taxon>
        <taxon>Aspergillaceae</taxon>
        <taxon>Aspergillus</taxon>
        <taxon>Aspergillus subgen. Circumdati</taxon>
    </lineage>
</organism>
<comment type="caution">
    <text evidence="1">The sequence shown here is derived from an EMBL/GenBank/DDBJ whole genome shotgun (WGS) entry which is preliminary data.</text>
</comment>
<evidence type="ECO:0000313" key="2">
    <source>
        <dbReference type="Proteomes" id="UP001177260"/>
    </source>
</evidence>